<dbReference type="InterPro" id="IPR010259">
    <property type="entry name" value="S8pro/Inhibitor_I9"/>
</dbReference>
<organism evidence="12 13">
    <name type="scientific">Cinnamomum micranthum f. kanehirae</name>
    <dbReference type="NCBI Taxonomy" id="337451"/>
    <lineage>
        <taxon>Eukaryota</taxon>
        <taxon>Viridiplantae</taxon>
        <taxon>Streptophyta</taxon>
        <taxon>Embryophyta</taxon>
        <taxon>Tracheophyta</taxon>
        <taxon>Spermatophyta</taxon>
        <taxon>Magnoliopsida</taxon>
        <taxon>Magnoliidae</taxon>
        <taxon>Laurales</taxon>
        <taxon>Lauraceae</taxon>
        <taxon>Cinnamomum</taxon>
    </lineage>
</organism>
<evidence type="ECO:0000259" key="9">
    <source>
        <dbReference type="Pfam" id="PF00082"/>
    </source>
</evidence>
<dbReference type="CDD" id="cd04852">
    <property type="entry name" value="Peptidases_S8_3"/>
    <property type="match status" value="2"/>
</dbReference>
<feature type="active site" description="Charge relay system" evidence="6 7">
    <location>
        <position position="205"/>
    </location>
</feature>
<dbReference type="InterPro" id="IPR045051">
    <property type="entry name" value="SBT"/>
</dbReference>
<evidence type="ECO:0000256" key="6">
    <source>
        <dbReference type="PIRSR" id="PIRSR615500-1"/>
    </source>
</evidence>
<dbReference type="InterPro" id="IPR041469">
    <property type="entry name" value="Subtilisin-like_FN3"/>
</dbReference>
<dbReference type="Proteomes" id="UP000283530">
    <property type="component" value="Unassembled WGS sequence"/>
</dbReference>
<dbReference type="InterPro" id="IPR015500">
    <property type="entry name" value="Peptidase_S8_subtilisin-rel"/>
</dbReference>
<feature type="active site" description="Charge relay system" evidence="7">
    <location>
        <position position="1233"/>
    </location>
</feature>
<dbReference type="PROSITE" id="PS51892">
    <property type="entry name" value="SUBTILASE"/>
    <property type="match status" value="2"/>
</dbReference>
<dbReference type="PROSITE" id="PS00138">
    <property type="entry name" value="SUBTILASE_SER"/>
    <property type="match status" value="2"/>
</dbReference>
<feature type="domain" description="Inhibitor I9" evidence="10">
    <location>
        <begin position="33"/>
        <end position="113"/>
    </location>
</feature>
<evidence type="ECO:0000256" key="2">
    <source>
        <dbReference type="ARBA" id="ARBA00022670"/>
    </source>
</evidence>
<evidence type="ECO:0000259" key="11">
    <source>
        <dbReference type="Pfam" id="PF17766"/>
    </source>
</evidence>
<dbReference type="SUPFAM" id="SSF52743">
    <property type="entry name" value="Subtilisin-like"/>
    <property type="match status" value="2"/>
</dbReference>
<dbReference type="Gene3D" id="3.30.70.80">
    <property type="entry name" value="Peptidase S8 propeptide/proteinase inhibitor I9"/>
    <property type="match status" value="1"/>
</dbReference>
<evidence type="ECO:0000313" key="13">
    <source>
        <dbReference type="Proteomes" id="UP000283530"/>
    </source>
</evidence>
<dbReference type="FunFam" id="3.30.70.80:FF:000002">
    <property type="entry name" value="Subtilisin-like protease SBT5.3"/>
    <property type="match status" value="2"/>
</dbReference>
<comment type="caution">
    <text evidence="12">The sequence shown here is derived from an EMBL/GenBank/DDBJ whole genome shotgun (WGS) entry which is preliminary data.</text>
</comment>
<dbReference type="InterPro" id="IPR023828">
    <property type="entry name" value="Peptidase_S8_Ser-AS"/>
</dbReference>
<dbReference type="Gene3D" id="3.40.50.200">
    <property type="entry name" value="Peptidase S8/S53 domain"/>
    <property type="match status" value="2"/>
</dbReference>
<dbReference type="InterPro" id="IPR000209">
    <property type="entry name" value="Peptidase_S8/S53_dom"/>
</dbReference>
<dbReference type="PANTHER" id="PTHR10795">
    <property type="entry name" value="PROPROTEIN CONVERTASE SUBTILISIN/KEXIN"/>
    <property type="match status" value="1"/>
</dbReference>
<feature type="active site" description="Charge relay system" evidence="6 7">
    <location>
        <position position="527"/>
    </location>
</feature>
<dbReference type="Pfam" id="PF17766">
    <property type="entry name" value="fn3_6"/>
    <property type="match status" value="2"/>
</dbReference>
<dbReference type="GO" id="GO:0004252">
    <property type="term" value="F:serine-type endopeptidase activity"/>
    <property type="evidence" value="ECO:0007669"/>
    <property type="project" value="UniProtKB-UniRule"/>
</dbReference>
<keyword evidence="4 7" id="KW-0378">Hydrolase</keyword>
<feature type="domain" description="Peptidase S8/S53" evidence="9">
    <location>
        <begin position="827"/>
        <end position="1284"/>
    </location>
</feature>
<feature type="domain" description="Peptidase S8/S53" evidence="9">
    <location>
        <begin position="135"/>
        <end position="578"/>
    </location>
</feature>
<feature type="signal peptide" evidence="8">
    <location>
        <begin position="1"/>
        <end position="26"/>
    </location>
</feature>
<comment type="similarity">
    <text evidence="1 7">Belongs to the peptidase S8 family.</text>
</comment>
<protein>
    <submittedName>
        <fullName evidence="12">Cucumisin-like protein</fullName>
    </submittedName>
</protein>
<feature type="active site" description="Charge relay system" evidence="7">
    <location>
        <position position="895"/>
    </location>
</feature>
<evidence type="ECO:0000256" key="1">
    <source>
        <dbReference type="ARBA" id="ARBA00011073"/>
    </source>
</evidence>
<keyword evidence="5 7" id="KW-0720">Serine protease</keyword>
<dbReference type="InterPro" id="IPR037045">
    <property type="entry name" value="S8pro/Inhibitor_I9_sf"/>
</dbReference>
<dbReference type="OrthoDB" id="4803627at2759"/>
<sequence>MAKISCPLFLVILFTLLATPSSPCLALDEDRKVYIVYMGALPVAFEGHYSPQAHHISILKSVLQGSSPAESLIYSYERSFNGFAAKLTYQEQQKIASMQDVVSVFPSKMLQLHTTRSWDFLGFPNTVKRRRKIETNVIIGLFDTGIWPESKSFRDKGIGPPPKKWKGSCQTEGNVTCNNKLIGARYYRDPSSINDEFTARDYEGHGTHTSSTAAGRAVSGASLYGLAKGKARGAVPFSRIAMYKICWSNGCPESSILAAFDDAIADGVDIISLSLGPNWAANYSSDSIPIGSFHAMQKGILAVQSAGNNGPSLQSLGSVAPWMFTVAASNTDRLIISKAVVGNGTAFQGRALNTFASTKMVPLIYAGDASNKCSFDDRRFCFYDCLDRKLVEGKILFCDGYSDGQVALNVGAVGSIMEEELMSDLAMVYTLPATLFSRDGEQIKHYINTTKNPMARILKSESIHDATAPYVVSYSSRGPNHISPDILKPDITAPGIDILAAFSPVAKLTSSETDKRHVNYNLLSGTSMSCPHVSGAAAYVKSFHNKWSPASIKSALMTTAASTKKKENPDAEFAYGAGEIDPLKALNPGLVYDTQRDDYLQFLCNEGYSSKEIKLISGDNFRCPKASKQTAKDLNYPSMTFKVQADERFSAKFTRRVTNVGSATSTYKAKVAPHPQIKIKVVPSVLSFKSLNQELSFVVTVAGKGLPFNSVVSTSLVWSDGVHSVYIVYMGSLPNMAEGQYSPESHHISILQNVLQSSSAAESLVYSYKRSFNGFAAKLTHQEQQKIASMQGVLSVFPSKNLKLQTTRSWDFLGFPETAKRHLEVESDVIIGLLDTGIWPESKSFEDNNIGPPPKKWKGSCQTDGNFTCNNKLIGARYYKPEFDDEPTVRDYVGHGTHVASIAAGRAVSGASFYGFGKGKARGAVPFSRIAMYKVCWTHDCPDEAVLSAFDDAIADGVDIVSISMDYDGAWDYINDVVAIGSFHAMQKGVLVVQSAGNGGPRYSSVASVAPWLFTAAASNTDRLIISKVVIGNITSLQGFALNTFASTKTAPLISGEDASNNCSTDYLEWCTSACLDRKLTEGKILLCQGRSDQDLVNAGVVGSIIEQSDNSWTSEFGLPATGVSFDKGEQIRHYIGSTKCFKPPDALYLIEFSLNRNPVARILKSETIHDPAAPSVAVFSSRGPNNISPDILKPDITAPGNTILAAFSPVVKLSNVEKDKRSVHYNILSGTSASSPHVSGAAAYVKSFHKDWPPAFIKSALMTTADQMKKSKIPQSAFDYGAGQINPLKALNPGLVYDTRIYDYLEFLCHDNYYEDEIRWLSGYTNFSCPYNNRTSKDLNYPTMSYDAPINQPFSTSFSRRVTNVGSAASRYKVTVTPVPGLQIKVEPSVLSFKSLNQELPFVVTVSGQGLQSNTISTTPLVWSDGVHRVRSPIIVYTDNY</sequence>
<dbReference type="InterPro" id="IPR036852">
    <property type="entry name" value="Peptidase_S8/S53_dom_sf"/>
</dbReference>
<evidence type="ECO:0000256" key="5">
    <source>
        <dbReference type="ARBA" id="ARBA00022825"/>
    </source>
</evidence>
<dbReference type="FunFam" id="3.40.50.200:FF:000006">
    <property type="entry name" value="Subtilisin-like protease SBT1.5"/>
    <property type="match status" value="2"/>
</dbReference>
<dbReference type="InterPro" id="IPR034197">
    <property type="entry name" value="Peptidases_S8_3"/>
</dbReference>
<evidence type="ECO:0000256" key="7">
    <source>
        <dbReference type="PROSITE-ProRule" id="PRU01240"/>
    </source>
</evidence>
<feature type="chain" id="PRO_5018638592" evidence="8">
    <location>
        <begin position="27"/>
        <end position="1442"/>
    </location>
</feature>
<dbReference type="Pfam" id="PF00082">
    <property type="entry name" value="Peptidase_S8"/>
    <property type="match status" value="2"/>
</dbReference>
<proteinExistence type="inferred from homology"/>
<dbReference type="Pfam" id="PF05922">
    <property type="entry name" value="Inhibitor_I9"/>
    <property type="match status" value="1"/>
</dbReference>
<dbReference type="PRINTS" id="PR00723">
    <property type="entry name" value="SUBTILISIN"/>
</dbReference>
<dbReference type="Gene3D" id="3.50.30.30">
    <property type="match status" value="2"/>
</dbReference>
<evidence type="ECO:0000256" key="4">
    <source>
        <dbReference type="ARBA" id="ARBA00022801"/>
    </source>
</evidence>
<name>A0A3S4NN18_9MAGN</name>
<dbReference type="InterPro" id="IPR022398">
    <property type="entry name" value="Peptidase_S8_His-AS"/>
</dbReference>
<evidence type="ECO:0000256" key="8">
    <source>
        <dbReference type="SAM" id="SignalP"/>
    </source>
</evidence>
<evidence type="ECO:0000313" key="12">
    <source>
        <dbReference type="EMBL" id="RWR79351.1"/>
    </source>
</evidence>
<dbReference type="CDD" id="cd02120">
    <property type="entry name" value="PA_subtilisin_like"/>
    <property type="match status" value="2"/>
</dbReference>
<feature type="active site" description="Charge relay system" evidence="7">
    <location>
        <position position="835"/>
    </location>
</feature>
<evidence type="ECO:0000256" key="3">
    <source>
        <dbReference type="ARBA" id="ARBA00022729"/>
    </source>
</evidence>
<evidence type="ECO:0000259" key="10">
    <source>
        <dbReference type="Pfam" id="PF05922"/>
    </source>
</evidence>
<keyword evidence="3 8" id="KW-0732">Signal</keyword>
<dbReference type="EMBL" id="QPKB01000003">
    <property type="protein sequence ID" value="RWR79351.1"/>
    <property type="molecule type" value="Genomic_DNA"/>
</dbReference>
<reference evidence="12 13" key="1">
    <citation type="journal article" date="2019" name="Nat. Plants">
        <title>Stout camphor tree genome fills gaps in understanding of flowering plant genome evolution.</title>
        <authorList>
            <person name="Chaw S.M."/>
            <person name="Liu Y.C."/>
            <person name="Wu Y.W."/>
            <person name="Wang H.Y."/>
            <person name="Lin C.I."/>
            <person name="Wu C.S."/>
            <person name="Ke H.M."/>
            <person name="Chang L.Y."/>
            <person name="Hsu C.Y."/>
            <person name="Yang H.T."/>
            <person name="Sudianto E."/>
            <person name="Hsu M.H."/>
            <person name="Wu K.P."/>
            <person name="Wang L.N."/>
            <person name="Leebens-Mack J.H."/>
            <person name="Tsai I.J."/>
        </authorList>
    </citation>
    <scope>NUCLEOTIDE SEQUENCE [LARGE SCALE GENOMIC DNA]</scope>
    <source>
        <strain evidence="13">cv. Chaw 1501</strain>
        <tissue evidence="12">Young leaves</tissue>
    </source>
</reference>
<accession>A0A3S4NN18</accession>
<dbReference type="Gene3D" id="2.60.40.2310">
    <property type="match status" value="2"/>
</dbReference>
<dbReference type="GO" id="GO:0006508">
    <property type="term" value="P:proteolysis"/>
    <property type="evidence" value="ECO:0007669"/>
    <property type="project" value="UniProtKB-KW"/>
</dbReference>
<dbReference type="PROSITE" id="PS00137">
    <property type="entry name" value="SUBTILASE_HIS"/>
    <property type="match status" value="1"/>
</dbReference>
<feature type="active site" description="Charge relay system" evidence="6 7">
    <location>
        <position position="143"/>
    </location>
</feature>
<feature type="domain" description="Subtilisin-like protease fibronectin type-III" evidence="11">
    <location>
        <begin position="1339"/>
        <end position="1437"/>
    </location>
</feature>
<dbReference type="STRING" id="337451.A0A3S4NN18"/>
<keyword evidence="2 7" id="KW-0645">Protease</keyword>
<keyword evidence="13" id="KW-1185">Reference proteome</keyword>
<gene>
    <name evidence="12" type="ORF">CKAN_00792300</name>
</gene>
<feature type="domain" description="Subtilisin-like protease fibronectin type-III" evidence="11">
    <location>
        <begin position="633"/>
        <end position="727"/>
    </location>
</feature>